<dbReference type="PANTHER" id="PTHR43465:SF2">
    <property type="entry name" value="DUF1680 DOMAIN PROTEIN (AFU_ORTHOLOGUE AFUA_1G08910)"/>
    <property type="match status" value="1"/>
</dbReference>
<dbReference type="Gene3D" id="1.50.10.20">
    <property type="match status" value="1"/>
</dbReference>
<dbReference type="SUPFAM" id="SSF48208">
    <property type="entry name" value="Six-hairpin glycosidases"/>
    <property type="match status" value="1"/>
</dbReference>
<keyword evidence="1" id="KW-0732">Signal</keyword>
<keyword evidence="5" id="KW-0378">Hydrolase</keyword>
<dbReference type="Pfam" id="PF07944">
    <property type="entry name" value="Beta-AFase-like_GH127_cat"/>
    <property type="match status" value="1"/>
</dbReference>
<accession>A0A2N3IAM8</accession>
<dbReference type="GO" id="GO:0016798">
    <property type="term" value="F:hydrolase activity, acting on glycosyl bonds"/>
    <property type="evidence" value="ECO:0007669"/>
    <property type="project" value="UniProtKB-KW"/>
</dbReference>
<gene>
    <name evidence="5" type="ORF">BZG01_07715</name>
</gene>
<dbReference type="Pfam" id="PF20736">
    <property type="entry name" value="Glyco_hydro127M"/>
    <property type="match status" value="1"/>
</dbReference>
<dbReference type="PANTHER" id="PTHR43465">
    <property type="entry name" value="DUF1680 DOMAIN PROTEIN (AFU_ORTHOLOGUE AFUA_1G08910)"/>
    <property type="match status" value="1"/>
</dbReference>
<dbReference type="PROSITE" id="PS51257">
    <property type="entry name" value="PROKAR_LIPOPROTEIN"/>
    <property type="match status" value="1"/>
</dbReference>
<evidence type="ECO:0000259" key="4">
    <source>
        <dbReference type="Pfam" id="PF20737"/>
    </source>
</evidence>
<reference evidence="5 6" key="1">
    <citation type="journal article" date="2017" name="Front. Microbiol.">
        <title>Labilibaculum manganireducens gen. nov., sp. nov. and Labilibaculum filiforme sp. nov., Novel Bacteroidetes Isolated from Subsurface Sediments of the Baltic Sea.</title>
        <authorList>
            <person name="Vandieken V."/>
            <person name="Marshall I.P."/>
            <person name="Niemann H."/>
            <person name="Engelen B."/>
            <person name="Cypionka H."/>
        </authorList>
    </citation>
    <scope>NUCLEOTIDE SEQUENCE [LARGE SCALE GENOMIC DNA]</scope>
    <source>
        <strain evidence="5 6">59.10-2M</strain>
    </source>
</reference>
<dbReference type="InterPro" id="IPR049049">
    <property type="entry name" value="Beta-AFase-like_GH127_C"/>
</dbReference>
<evidence type="ECO:0000313" key="6">
    <source>
        <dbReference type="Proteomes" id="UP000233618"/>
    </source>
</evidence>
<feature type="domain" description="Non-reducing end beta-L-arabinofuranosidase-like GH127 middle" evidence="3">
    <location>
        <begin position="431"/>
        <end position="542"/>
    </location>
</feature>
<dbReference type="Proteomes" id="UP000233618">
    <property type="component" value="Unassembled WGS sequence"/>
</dbReference>
<dbReference type="InterPro" id="IPR049174">
    <property type="entry name" value="Beta-AFase-like"/>
</dbReference>
<comment type="caution">
    <text evidence="5">The sequence shown here is derived from an EMBL/GenBank/DDBJ whole genome shotgun (WGS) entry which is preliminary data.</text>
</comment>
<feature type="chain" id="PRO_5014625927" evidence="1">
    <location>
        <begin position="23"/>
        <end position="801"/>
    </location>
</feature>
<feature type="signal peptide" evidence="1">
    <location>
        <begin position="1"/>
        <end position="22"/>
    </location>
</feature>
<dbReference type="GO" id="GO:0005975">
    <property type="term" value="P:carbohydrate metabolic process"/>
    <property type="evidence" value="ECO:0007669"/>
    <property type="project" value="InterPro"/>
</dbReference>
<evidence type="ECO:0000259" key="2">
    <source>
        <dbReference type="Pfam" id="PF07944"/>
    </source>
</evidence>
<dbReference type="AlphaFoldDB" id="A0A2N3IAM8"/>
<dbReference type="Pfam" id="PF20737">
    <property type="entry name" value="Glyco_hydro127C"/>
    <property type="match status" value="1"/>
</dbReference>
<dbReference type="Gene3D" id="2.60.120.260">
    <property type="entry name" value="Galactose-binding domain-like"/>
    <property type="match status" value="1"/>
</dbReference>
<feature type="domain" description="Non-reducing end beta-L-arabinofuranosidase-like GH127 catalytic" evidence="2">
    <location>
        <begin position="37"/>
        <end position="420"/>
    </location>
</feature>
<dbReference type="InterPro" id="IPR012878">
    <property type="entry name" value="Beta-AFase-like_GH127_cat"/>
</dbReference>
<evidence type="ECO:0000256" key="1">
    <source>
        <dbReference type="SAM" id="SignalP"/>
    </source>
</evidence>
<keyword evidence="6" id="KW-1185">Reference proteome</keyword>
<evidence type="ECO:0000259" key="3">
    <source>
        <dbReference type="Pfam" id="PF20736"/>
    </source>
</evidence>
<sequence>MKLRYYSFLILFGFLAFSCAKKENETVGHLNPVPFTSVHLNDQFWAPKIEINRTVSIPSAFKKCEETGRMDNFALAGGLIKGEHQGDFPFDDTDVYKVLEGASYTLAVEYDAKLDHYLDSLITLIGAGQEEDGYLYTCLTNKCERLKGWYGKGRWDRLNSHELYNCGHLYEAAVAHYQATGKRSLLTIAIKNADLVNQVFGPGEGQKKVPSGHPIVEMALVKLYRVTNDEKYLKLARFFIDETGKGTDGHKLSEYSQDHKPIVEQDEAVGHAVRLGYLYSGVTDVASLMHDKQLMEATKCVWENVVSKKLYITGGIGSRAQGEGFGPNYELPNMTDYCETCASISNVYWNYRLFLNDGNSKYYDVLERVLYNGVISGVSLSGDKFFYDNPLESVHNHDRAPWFGCACCPGNITRFMASIPGYVYTTDEHSVYVNLFSEGHADIAVGKDTLSLSQKTQYPWSGKLTISVDKKTNERIGLKIRIPGWAQNQPVPSDLYHFVENSTDTYTIKVNGKKKSPEMVNGYAILREKWDAGDQIEVEFPMPVRKIKASEKVINDHNKLAYQRGPIMYCFEDKDNNNAYLFDEFVSPDAKVSSQFEENLLGGVVTLTMKASRVSQSGDAKTIEPANLKAIPYYAWNNRGTANMLVWLPSAEESVIVKPAYSPADSAKAFSSTDWAPGLNDGFTPKNSGDTDKSYFYWWQKEGSEETVDYEFKEPVVLSQSSVYWLNMDHYDGNYKVPEKWSLLYKDSKGKWVPVETSDAFTVELDKYNTVNFKPVKTKALRITAQLQKDESGGILEWKVK</sequence>
<feature type="domain" description="Non-reducing end beta-L-arabinofuranosidase-like GH127 C-terminal" evidence="4">
    <location>
        <begin position="544"/>
        <end position="649"/>
    </location>
</feature>
<evidence type="ECO:0000313" key="5">
    <source>
        <dbReference type="EMBL" id="PKQ67366.1"/>
    </source>
</evidence>
<name>A0A2N3IAM8_9BACT</name>
<dbReference type="RefSeq" id="WP_101309351.1">
    <property type="nucleotide sequence ID" value="NZ_MVDE01000009.1"/>
</dbReference>
<organism evidence="5 6">
    <name type="scientific">Labilibaculum manganireducens</name>
    <dbReference type="NCBI Taxonomy" id="1940525"/>
    <lineage>
        <taxon>Bacteria</taxon>
        <taxon>Pseudomonadati</taxon>
        <taxon>Bacteroidota</taxon>
        <taxon>Bacteroidia</taxon>
        <taxon>Marinilabiliales</taxon>
        <taxon>Marinifilaceae</taxon>
        <taxon>Labilibaculum</taxon>
    </lineage>
</organism>
<protein>
    <submittedName>
        <fullName evidence="5">Six-hairpin glycosidase</fullName>
    </submittedName>
</protein>
<keyword evidence="5" id="KW-0326">Glycosidase</keyword>
<dbReference type="InterPro" id="IPR008928">
    <property type="entry name" value="6-hairpin_glycosidase_sf"/>
</dbReference>
<dbReference type="InterPro" id="IPR049046">
    <property type="entry name" value="Beta-AFase-like_GH127_middle"/>
</dbReference>
<dbReference type="EMBL" id="MVDE01000009">
    <property type="protein sequence ID" value="PKQ67366.1"/>
    <property type="molecule type" value="Genomic_DNA"/>
</dbReference>
<proteinExistence type="predicted"/>